<dbReference type="Proteomes" id="UP001500840">
    <property type="component" value="Unassembled WGS sequence"/>
</dbReference>
<name>A0ABP8MHK5_9BACT</name>
<proteinExistence type="predicted"/>
<sequence length="65" mass="6822">MGDASRGCVAISAGQIWPQSIEHLKQLNAAFRELAEGSSEGFAKTIARAKLRGKSGGQCDSETAK</sequence>
<protein>
    <submittedName>
        <fullName evidence="1">Uncharacterized protein</fullName>
    </submittedName>
</protein>
<gene>
    <name evidence="1" type="ORF">GCM10023156_14260</name>
</gene>
<comment type="caution">
    <text evidence="1">The sequence shown here is derived from an EMBL/GenBank/DDBJ whole genome shotgun (WGS) entry which is preliminary data.</text>
</comment>
<keyword evidence="2" id="KW-1185">Reference proteome</keyword>
<accession>A0ABP8MHK5</accession>
<evidence type="ECO:0000313" key="2">
    <source>
        <dbReference type="Proteomes" id="UP001500840"/>
    </source>
</evidence>
<evidence type="ECO:0000313" key="1">
    <source>
        <dbReference type="EMBL" id="GAA4449546.1"/>
    </source>
</evidence>
<reference evidence="2" key="1">
    <citation type="journal article" date="2019" name="Int. J. Syst. Evol. Microbiol.">
        <title>The Global Catalogue of Microorganisms (GCM) 10K type strain sequencing project: providing services to taxonomists for standard genome sequencing and annotation.</title>
        <authorList>
            <consortium name="The Broad Institute Genomics Platform"/>
            <consortium name="The Broad Institute Genome Sequencing Center for Infectious Disease"/>
            <person name="Wu L."/>
            <person name="Ma J."/>
        </authorList>
    </citation>
    <scope>NUCLEOTIDE SEQUENCE [LARGE SCALE GENOMIC DNA]</scope>
    <source>
        <strain evidence="2">JCM 17759</strain>
    </source>
</reference>
<organism evidence="1 2">
    <name type="scientific">Novipirellula rosea</name>
    <dbReference type="NCBI Taxonomy" id="1031540"/>
    <lineage>
        <taxon>Bacteria</taxon>
        <taxon>Pseudomonadati</taxon>
        <taxon>Planctomycetota</taxon>
        <taxon>Planctomycetia</taxon>
        <taxon>Pirellulales</taxon>
        <taxon>Pirellulaceae</taxon>
        <taxon>Novipirellula</taxon>
    </lineage>
</organism>
<dbReference type="EMBL" id="BAABGA010000018">
    <property type="protein sequence ID" value="GAA4449546.1"/>
    <property type="molecule type" value="Genomic_DNA"/>
</dbReference>